<dbReference type="Proteomes" id="UP000023152">
    <property type="component" value="Unassembled WGS sequence"/>
</dbReference>
<feature type="compositionally biased region" description="Basic and acidic residues" evidence="1">
    <location>
        <begin position="1"/>
        <end position="14"/>
    </location>
</feature>
<dbReference type="OrthoDB" id="429932at2759"/>
<dbReference type="Pfam" id="PF08676">
    <property type="entry name" value="MutL_C"/>
    <property type="match status" value="1"/>
</dbReference>
<dbReference type="PANTHER" id="PTHR10073:SF47">
    <property type="entry name" value="DNA MISMATCH REPAIR PROTEIN MLH3"/>
    <property type="match status" value="1"/>
</dbReference>
<evidence type="ECO:0000259" key="2">
    <source>
        <dbReference type="SMART" id="SM00853"/>
    </source>
</evidence>
<dbReference type="SMART" id="SM00853">
    <property type="entry name" value="MutL_C"/>
    <property type="match status" value="1"/>
</dbReference>
<dbReference type="GO" id="GO:0006298">
    <property type="term" value="P:mismatch repair"/>
    <property type="evidence" value="ECO:0007669"/>
    <property type="project" value="InterPro"/>
</dbReference>
<feature type="domain" description="MutL C-terminal dimerisation" evidence="2">
    <location>
        <begin position="264"/>
        <end position="424"/>
    </location>
</feature>
<name>X6MD77_RETFI</name>
<dbReference type="GO" id="GO:0032300">
    <property type="term" value="C:mismatch repair complex"/>
    <property type="evidence" value="ECO:0007669"/>
    <property type="project" value="InterPro"/>
</dbReference>
<feature type="compositionally biased region" description="Basic and acidic residues" evidence="1">
    <location>
        <begin position="21"/>
        <end position="51"/>
    </location>
</feature>
<dbReference type="PANTHER" id="PTHR10073">
    <property type="entry name" value="DNA MISMATCH REPAIR PROTEIN MLH, PMS, MUTL"/>
    <property type="match status" value="1"/>
</dbReference>
<dbReference type="InterPro" id="IPR014790">
    <property type="entry name" value="MutL_C"/>
</dbReference>
<dbReference type="EMBL" id="ASPP01022900">
    <property type="protein sequence ID" value="ETO10990.1"/>
    <property type="molecule type" value="Genomic_DNA"/>
</dbReference>
<evidence type="ECO:0000313" key="4">
    <source>
        <dbReference type="Proteomes" id="UP000023152"/>
    </source>
</evidence>
<gene>
    <name evidence="3" type="ORF">RFI_26386</name>
</gene>
<feature type="non-terminal residue" evidence="3">
    <location>
        <position position="1"/>
    </location>
</feature>
<accession>X6MD77</accession>
<dbReference type="InterPro" id="IPR042120">
    <property type="entry name" value="MutL_C_dimsub"/>
</dbReference>
<evidence type="ECO:0000313" key="3">
    <source>
        <dbReference type="EMBL" id="ETO10990.1"/>
    </source>
</evidence>
<dbReference type="GO" id="GO:0016887">
    <property type="term" value="F:ATP hydrolysis activity"/>
    <property type="evidence" value="ECO:0007669"/>
    <property type="project" value="InterPro"/>
</dbReference>
<reference evidence="3 4" key="1">
    <citation type="journal article" date="2013" name="Curr. Biol.">
        <title>The Genome of the Foraminiferan Reticulomyxa filosa.</title>
        <authorList>
            <person name="Glockner G."/>
            <person name="Hulsmann N."/>
            <person name="Schleicher M."/>
            <person name="Noegel A.A."/>
            <person name="Eichinger L."/>
            <person name="Gallinger C."/>
            <person name="Pawlowski J."/>
            <person name="Sierra R."/>
            <person name="Euteneuer U."/>
            <person name="Pillet L."/>
            <person name="Moustafa A."/>
            <person name="Platzer M."/>
            <person name="Groth M."/>
            <person name="Szafranski K."/>
            <person name="Schliwa M."/>
        </authorList>
    </citation>
    <scope>NUCLEOTIDE SEQUENCE [LARGE SCALE GENOMIC DNA]</scope>
</reference>
<dbReference type="SUPFAM" id="SSF118116">
    <property type="entry name" value="DNA mismatch repair protein MutL"/>
    <property type="match status" value="1"/>
</dbReference>
<sequence length="463" mass="52060">LPEWQDKTKAKPDEVEVVSSKAKENIDKEKDEAKDKGEDKEQERKEQKDESSSNSGKATPELSECICEPTPPPSPSPPLKFISAKKRSFGEMTSSEKPDKSSCAIDWDTFSVNTNAMKCREDANGKNVLLGNEEKNSPENANVNATTALDSISNHLCHDVITNAENSHCNNTTAVWGMDIPNCQKLSSPDKQLAESNESAIPNQREIQKAFNTKEKERDIIDEWYQNNEQLVYSNSDPILCASIQNENGIELTKNDLNEMELFGVGQIDRRWIITKLRNFMVLIDQHAADERITLENMTKFVVDEKNGPHKFRIRQQALIPCVSLFLSAEEFSKCTEIEEILKAWGFDFAVVKDWDNSGPAAIKIHKVPILYGTCMLAEDLKEICNEWIDKHISPGKKGFVPVCVHKILASKACQSAVRFGDSLTRKKMQDILLTLRTCDQPFICAHGRPTLFPIADLTSLPM</sequence>
<keyword evidence="4" id="KW-1185">Reference proteome</keyword>
<dbReference type="InterPro" id="IPR042121">
    <property type="entry name" value="MutL_C_regsub"/>
</dbReference>
<dbReference type="InterPro" id="IPR038973">
    <property type="entry name" value="MutL/Mlh/Pms-like"/>
</dbReference>
<dbReference type="InterPro" id="IPR037198">
    <property type="entry name" value="MutL_C_sf"/>
</dbReference>
<protein>
    <submittedName>
        <fullName evidence="3">MutL DNA mismatch repair protein</fullName>
    </submittedName>
</protein>
<dbReference type="GO" id="GO:0140664">
    <property type="term" value="F:ATP-dependent DNA damage sensor activity"/>
    <property type="evidence" value="ECO:0007669"/>
    <property type="project" value="InterPro"/>
</dbReference>
<proteinExistence type="predicted"/>
<dbReference type="AlphaFoldDB" id="X6MD77"/>
<feature type="region of interest" description="Disordered" evidence="1">
    <location>
        <begin position="1"/>
        <end position="80"/>
    </location>
</feature>
<evidence type="ECO:0000256" key="1">
    <source>
        <dbReference type="SAM" id="MobiDB-lite"/>
    </source>
</evidence>
<feature type="compositionally biased region" description="Pro residues" evidence="1">
    <location>
        <begin position="69"/>
        <end position="78"/>
    </location>
</feature>
<organism evidence="3 4">
    <name type="scientific">Reticulomyxa filosa</name>
    <dbReference type="NCBI Taxonomy" id="46433"/>
    <lineage>
        <taxon>Eukaryota</taxon>
        <taxon>Sar</taxon>
        <taxon>Rhizaria</taxon>
        <taxon>Retaria</taxon>
        <taxon>Foraminifera</taxon>
        <taxon>Monothalamids</taxon>
        <taxon>Reticulomyxidae</taxon>
        <taxon>Reticulomyxa</taxon>
    </lineage>
</organism>
<comment type="caution">
    <text evidence="3">The sequence shown here is derived from an EMBL/GenBank/DDBJ whole genome shotgun (WGS) entry which is preliminary data.</text>
</comment>
<dbReference type="GO" id="GO:0005524">
    <property type="term" value="F:ATP binding"/>
    <property type="evidence" value="ECO:0007669"/>
    <property type="project" value="InterPro"/>
</dbReference>
<dbReference type="Gene3D" id="3.30.1370.100">
    <property type="entry name" value="MutL, C-terminal domain, regulatory subdomain"/>
    <property type="match status" value="1"/>
</dbReference>
<dbReference type="Gene3D" id="3.30.1540.20">
    <property type="entry name" value="MutL, C-terminal domain, dimerisation subdomain"/>
    <property type="match status" value="1"/>
</dbReference>